<organism evidence="1">
    <name type="scientific">marine metagenome</name>
    <dbReference type="NCBI Taxonomy" id="408172"/>
    <lineage>
        <taxon>unclassified sequences</taxon>
        <taxon>metagenomes</taxon>
        <taxon>ecological metagenomes</taxon>
    </lineage>
</organism>
<sequence>MHLTTPPFRIDIPHQKLLKQIAKRLNNKGLGYGSGHLSPRRNQFYVNIPKNASSYISVWLVNNNWESTTYKNSDNVGEAIIILRDPVNRWISGISQYLSSYVVNDGKITPEIFNEFYNLAIERIIFDVIWQFDDHTWPQFYFFDECLSQIKKKTYFLLDNNFNNNFKKYLKLKDPIDCPRNAITNNTLIIANKIKDELSKNNDLVSKIKEAYEQDYDLINSVKFIDYSK</sequence>
<protein>
    <submittedName>
        <fullName evidence="1">Uncharacterized protein</fullName>
    </submittedName>
</protein>
<dbReference type="EMBL" id="UINC01084735">
    <property type="protein sequence ID" value="SVC31648.1"/>
    <property type="molecule type" value="Genomic_DNA"/>
</dbReference>
<accession>A0A382L3U3</accession>
<reference evidence="1" key="1">
    <citation type="submission" date="2018-05" db="EMBL/GenBank/DDBJ databases">
        <authorList>
            <person name="Lanie J.A."/>
            <person name="Ng W.-L."/>
            <person name="Kazmierczak K.M."/>
            <person name="Andrzejewski T.M."/>
            <person name="Davidsen T.M."/>
            <person name="Wayne K.J."/>
            <person name="Tettelin H."/>
            <person name="Glass J.I."/>
            <person name="Rusch D."/>
            <person name="Podicherti R."/>
            <person name="Tsui H.-C.T."/>
            <person name="Winkler M.E."/>
        </authorList>
    </citation>
    <scope>NUCLEOTIDE SEQUENCE</scope>
</reference>
<name>A0A382L3U3_9ZZZZ</name>
<gene>
    <name evidence="1" type="ORF">METZ01_LOCUS284502</name>
</gene>
<evidence type="ECO:0000313" key="1">
    <source>
        <dbReference type="EMBL" id="SVC31648.1"/>
    </source>
</evidence>
<dbReference type="AlphaFoldDB" id="A0A382L3U3"/>
<proteinExistence type="predicted"/>